<evidence type="ECO:0000256" key="10">
    <source>
        <dbReference type="ARBA" id="ARBA00022723"/>
    </source>
</evidence>
<dbReference type="EC" id="3.1.26.4" evidence="6 14"/>
<dbReference type="InterPro" id="IPR001352">
    <property type="entry name" value="RNase_HII/HIII"/>
</dbReference>
<dbReference type="Proteomes" id="UP000280935">
    <property type="component" value="Unassembled WGS sequence"/>
</dbReference>
<dbReference type="GO" id="GO:0043137">
    <property type="term" value="P:DNA replication, removal of RNA primer"/>
    <property type="evidence" value="ECO:0007669"/>
    <property type="project" value="TreeGrafter"/>
</dbReference>
<dbReference type="InterPro" id="IPR022898">
    <property type="entry name" value="RNase_HII"/>
</dbReference>
<feature type="binding site" evidence="14 15">
    <location>
        <position position="92"/>
    </location>
    <ligand>
        <name>a divalent metal cation</name>
        <dbReference type="ChEBI" id="CHEBI:60240"/>
    </ligand>
</feature>
<dbReference type="InterPro" id="IPR012337">
    <property type="entry name" value="RNaseH-like_sf"/>
</dbReference>
<evidence type="ECO:0000256" key="9">
    <source>
        <dbReference type="ARBA" id="ARBA00022722"/>
    </source>
</evidence>
<name>A0A3P1WWI0_9ACTN</name>
<evidence type="ECO:0000256" key="15">
    <source>
        <dbReference type="PROSITE-ProRule" id="PRU01319"/>
    </source>
</evidence>
<feature type="region of interest" description="Disordered" evidence="17">
    <location>
        <begin position="1"/>
        <end position="72"/>
    </location>
</feature>
<organism evidence="19 20">
    <name type="scientific">Arachnia propionica</name>
    <dbReference type="NCBI Taxonomy" id="1750"/>
    <lineage>
        <taxon>Bacteria</taxon>
        <taxon>Bacillati</taxon>
        <taxon>Actinomycetota</taxon>
        <taxon>Actinomycetes</taxon>
        <taxon>Propionibacteriales</taxon>
        <taxon>Propionibacteriaceae</taxon>
        <taxon>Arachnia</taxon>
    </lineage>
</organism>
<comment type="similarity">
    <text evidence="5 14 16">Belongs to the RNase HII family.</text>
</comment>
<evidence type="ECO:0000256" key="14">
    <source>
        <dbReference type="HAMAP-Rule" id="MF_00052"/>
    </source>
</evidence>
<evidence type="ECO:0000256" key="13">
    <source>
        <dbReference type="ARBA" id="ARBA00023211"/>
    </source>
</evidence>
<dbReference type="GO" id="GO:0004523">
    <property type="term" value="F:RNA-DNA hybrid ribonuclease activity"/>
    <property type="evidence" value="ECO:0007669"/>
    <property type="project" value="UniProtKB-UniRule"/>
</dbReference>
<keyword evidence="9 14" id="KW-0540">Nuclease</keyword>
<dbReference type="GO" id="GO:0032299">
    <property type="term" value="C:ribonuclease H2 complex"/>
    <property type="evidence" value="ECO:0007669"/>
    <property type="project" value="TreeGrafter"/>
</dbReference>
<evidence type="ECO:0000256" key="5">
    <source>
        <dbReference type="ARBA" id="ARBA00007383"/>
    </source>
</evidence>
<dbReference type="GO" id="GO:0005737">
    <property type="term" value="C:cytoplasm"/>
    <property type="evidence" value="ECO:0007669"/>
    <property type="project" value="UniProtKB-SubCell"/>
</dbReference>
<comment type="cofactor">
    <cofactor evidence="2">
        <name>Mg(2+)</name>
        <dbReference type="ChEBI" id="CHEBI:18420"/>
    </cofactor>
</comment>
<dbReference type="SUPFAM" id="SSF53098">
    <property type="entry name" value="Ribonuclease H-like"/>
    <property type="match status" value="1"/>
</dbReference>
<dbReference type="OrthoDB" id="9803420at2"/>
<evidence type="ECO:0000256" key="3">
    <source>
        <dbReference type="ARBA" id="ARBA00004065"/>
    </source>
</evidence>
<proteinExistence type="inferred from homology"/>
<dbReference type="HAMAP" id="MF_00052_B">
    <property type="entry name" value="RNase_HII_B"/>
    <property type="match status" value="1"/>
</dbReference>
<evidence type="ECO:0000256" key="6">
    <source>
        <dbReference type="ARBA" id="ARBA00012180"/>
    </source>
</evidence>
<comment type="cofactor">
    <cofactor evidence="14 15">
        <name>Mn(2+)</name>
        <dbReference type="ChEBI" id="CHEBI:29035"/>
    </cofactor>
    <cofactor evidence="14 15">
        <name>Mg(2+)</name>
        <dbReference type="ChEBI" id="CHEBI:18420"/>
    </cofactor>
    <text evidence="14 15">Manganese or magnesium. Binds 1 divalent metal ion per monomer in the absence of substrate. May bind a second metal ion after substrate binding.</text>
</comment>
<sequence length="274" mass="28322">MPAAAGRNLRREGSGRLRPTGQGRGGRRRDRRAARPTRHVPGAGGLRLGSRPDGAAPRRSRHPGSPAGVLTGGGYEQLLADSGLAPVAGVDEAGRGACAGPLVAAAVILDPGRPIAGLDDSKALTARKREALCERILEQALAVSWVRVEAAECDALGMHEADIQGMRRAVARLSVRPAFVLTDGFPVDGLGIPGLAVWKGDKVAACVSAASIVAKVTRDAMMVAHDAEFPGYGLAGHKGYCTQAHIKALAELGPTTLHRMSYSCVADAARVGSP</sequence>
<dbReference type="CDD" id="cd07182">
    <property type="entry name" value="RNase_HII_bacteria_HII_like"/>
    <property type="match status" value="1"/>
</dbReference>
<evidence type="ECO:0000256" key="16">
    <source>
        <dbReference type="RuleBase" id="RU003515"/>
    </source>
</evidence>
<keyword evidence="10 14" id="KW-0479">Metal-binding</keyword>
<evidence type="ECO:0000313" key="20">
    <source>
        <dbReference type="Proteomes" id="UP000280935"/>
    </source>
</evidence>
<dbReference type="PANTHER" id="PTHR10954:SF18">
    <property type="entry name" value="RIBONUCLEASE HII"/>
    <property type="match status" value="1"/>
</dbReference>
<dbReference type="PROSITE" id="PS51975">
    <property type="entry name" value="RNASE_H_2"/>
    <property type="match status" value="1"/>
</dbReference>
<feature type="binding site" evidence="14 15">
    <location>
        <position position="91"/>
    </location>
    <ligand>
        <name>a divalent metal cation</name>
        <dbReference type="ChEBI" id="CHEBI:60240"/>
    </ligand>
</feature>
<accession>A0A3P1WWI0</accession>
<evidence type="ECO:0000256" key="12">
    <source>
        <dbReference type="ARBA" id="ARBA00022801"/>
    </source>
</evidence>
<comment type="function">
    <text evidence="3 14 16">Endonuclease that specifically degrades the RNA of RNA-DNA hybrids.</text>
</comment>
<dbReference type="InterPro" id="IPR036397">
    <property type="entry name" value="RNaseH_sf"/>
</dbReference>
<comment type="catalytic activity">
    <reaction evidence="1 14 15 16">
        <text>Endonucleolytic cleavage to 5'-phosphomonoester.</text>
        <dbReference type="EC" id="3.1.26.4"/>
    </reaction>
</comment>
<reference evidence="19 20" key="1">
    <citation type="submission" date="2018-11" db="EMBL/GenBank/DDBJ databases">
        <title>Genomes From Bacteria Associated with the Canine Oral Cavity: a Test Case for Automated Genome-Based Taxonomic Assignment.</title>
        <authorList>
            <person name="Coil D.A."/>
            <person name="Jospin G."/>
            <person name="Darling A.E."/>
            <person name="Wallis C."/>
            <person name="Davis I.J."/>
            <person name="Harris S."/>
            <person name="Eisen J.A."/>
            <person name="Holcombe L.J."/>
            <person name="O'Flynn C."/>
        </authorList>
    </citation>
    <scope>NUCLEOTIDE SEQUENCE [LARGE SCALE GENOMIC DNA]</scope>
    <source>
        <strain evidence="19 20">OH2822_COT-296</strain>
    </source>
</reference>
<evidence type="ECO:0000256" key="17">
    <source>
        <dbReference type="SAM" id="MobiDB-lite"/>
    </source>
</evidence>
<evidence type="ECO:0000313" key="19">
    <source>
        <dbReference type="EMBL" id="RRD48733.1"/>
    </source>
</evidence>
<gene>
    <name evidence="14" type="primary">rnhB</name>
    <name evidence="19" type="ORF">EII35_11495</name>
</gene>
<feature type="compositionally biased region" description="Basic residues" evidence="17">
    <location>
        <begin position="25"/>
        <end position="38"/>
    </location>
</feature>
<evidence type="ECO:0000256" key="1">
    <source>
        <dbReference type="ARBA" id="ARBA00000077"/>
    </source>
</evidence>
<dbReference type="NCBIfam" id="NF000595">
    <property type="entry name" value="PRK00015.1-3"/>
    <property type="match status" value="1"/>
</dbReference>
<dbReference type="NCBIfam" id="NF000598">
    <property type="entry name" value="PRK00015.2-2"/>
    <property type="match status" value="1"/>
</dbReference>
<comment type="subcellular location">
    <subcellularLocation>
        <location evidence="4 14">Cytoplasm</location>
    </subcellularLocation>
</comment>
<dbReference type="GO" id="GO:0006298">
    <property type="term" value="P:mismatch repair"/>
    <property type="evidence" value="ECO:0007669"/>
    <property type="project" value="TreeGrafter"/>
</dbReference>
<evidence type="ECO:0000259" key="18">
    <source>
        <dbReference type="PROSITE" id="PS51975"/>
    </source>
</evidence>
<evidence type="ECO:0000256" key="11">
    <source>
        <dbReference type="ARBA" id="ARBA00022759"/>
    </source>
</evidence>
<evidence type="ECO:0000256" key="8">
    <source>
        <dbReference type="ARBA" id="ARBA00022490"/>
    </source>
</evidence>
<feature type="binding site" evidence="14 15">
    <location>
        <position position="183"/>
    </location>
    <ligand>
        <name>a divalent metal cation</name>
        <dbReference type="ChEBI" id="CHEBI:60240"/>
    </ligand>
</feature>
<dbReference type="Gene3D" id="3.30.420.10">
    <property type="entry name" value="Ribonuclease H-like superfamily/Ribonuclease H"/>
    <property type="match status" value="1"/>
</dbReference>
<dbReference type="AlphaFoldDB" id="A0A3P1WWI0"/>
<comment type="caution">
    <text evidence="19">The sequence shown here is derived from an EMBL/GenBank/DDBJ whole genome shotgun (WGS) entry which is preliminary data.</text>
</comment>
<evidence type="ECO:0000256" key="4">
    <source>
        <dbReference type="ARBA" id="ARBA00004496"/>
    </source>
</evidence>
<keyword evidence="11 14" id="KW-0255">Endonuclease</keyword>
<dbReference type="GO" id="GO:0030145">
    <property type="term" value="F:manganese ion binding"/>
    <property type="evidence" value="ECO:0007669"/>
    <property type="project" value="UniProtKB-UniRule"/>
</dbReference>
<dbReference type="InterPro" id="IPR024567">
    <property type="entry name" value="RNase_HII/HIII_dom"/>
</dbReference>
<evidence type="ECO:0000256" key="7">
    <source>
        <dbReference type="ARBA" id="ARBA00019179"/>
    </source>
</evidence>
<keyword evidence="13 14" id="KW-0464">Manganese</keyword>
<feature type="domain" description="RNase H type-2" evidence="18">
    <location>
        <begin position="85"/>
        <end position="274"/>
    </location>
</feature>
<keyword evidence="8 14" id="KW-0963">Cytoplasm</keyword>
<keyword evidence="12 14" id="KW-0378">Hydrolase</keyword>
<dbReference type="GO" id="GO:0003723">
    <property type="term" value="F:RNA binding"/>
    <property type="evidence" value="ECO:0007669"/>
    <property type="project" value="UniProtKB-UniRule"/>
</dbReference>
<protein>
    <recommendedName>
        <fullName evidence="7 14">Ribonuclease HII</fullName>
        <shortName evidence="14">RNase HII</shortName>
        <ecNumber evidence="6 14">3.1.26.4</ecNumber>
    </recommendedName>
</protein>
<dbReference type="PANTHER" id="PTHR10954">
    <property type="entry name" value="RIBONUCLEASE H2 SUBUNIT A"/>
    <property type="match status" value="1"/>
</dbReference>
<dbReference type="Pfam" id="PF01351">
    <property type="entry name" value="RNase_HII"/>
    <property type="match status" value="1"/>
</dbReference>
<dbReference type="EMBL" id="RQYT01000031">
    <property type="protein sequence ID" value="RRD48733.1"/>
    <property type="molecule type" value="Genomic_DNA"/>
</dbReference>
<evidence type="ECO:0000256" key="2">
    <source>
        <dbReference type="ARBA" id="ARBA00001946"/>
    </source>
</evidence>